<dbReference type="SMART" id="SM00262">
    <property type="entry name" value="GEL"/>
    <property type="match status" value="1"/>
</dbReference>
<dbReference type="PANTHER" id="PTHR11977:SF123">
    <property type="entry name" value="GELSOLIN"/>
    <property type="match status" value="1"/>
</dbReference>
<organism evidence="3 4">
    <name type="scientific">Rotaria magnacalcarata</name>
    <dbReference type="NCBI Taxonomy" id="392030"/>
    <lineage>
        <taxon>Eukaryota</taxon>
        <taxon>Metazoa</taxon>
        <taxon>Spiralia</taxon>
        <taxon>Gnathifera</taxon>
        <taxon>Rotifera</taxon>
        <taxon>Eurotatoria</taxon>
        <taxon>Bdelloidea</taxon>
        <taxon>Philodinida</taxon>
        <taxon>Philodinidae</taxon>
        <taxon>Rotaria</taxon>
    </lineage>
</organism>
<dbReference type="GO" id="GO:0051015">
    <property type="term" value="F:actin filament binding"/>
    <property type="evidence" value="ECO:0007669"/>
    <property type="project" value="InterPro"/>
</dbReference>
<dbReference type="FunFam" id="3.40.20.10:FF:000001">
    <property type="entry name" value="Gelsolin"/>
    <property type="match status" value="1"/>
</dbReference>
<protein>
    <recommendedName>
        <fullName evidence="2">Gelsolin-like domain-containing protein</fullName>
    </recommendedName>
</protein>
<dbReference type="EMBL" id="CAJOBJ010335324">
    <property type="protein sequence ID" value="CAF5188140.1"/>
    <property type="molecule type" value="Genomic_DNA"/>
</dbReference>
<reference evidence="3" key="1">
    <citation type="submission" date="2021-02" db="EMBL/GenBank/DDBJ databases">
        <authorList>
            <person name="Nowell W R."/>
        </authorList>
    </citation>
    <scope>NUCLEOTIDE SEQUENCE</scope>
</reference>
<sequence>VDLRASSLNSNDCFVLFTAQCVYIWCGKGSTGDEREMSKVVASSKSKEPIMVFEGQEKEEFWNHFPYGKETYASDKRLGEHQSSLNSINDHPARLYEISNASGRTTVTEIPNFTQVQKKKR</sequence>
<accession>A0A8S3HXC2</accession>
<evidence type="ECO:0000313" key="3">
    <source>
        <dbReference type="EMBL" id="CAF5188140.1"/>
    </source>
</evidence>
<dbReference type="GO" id="GO:0051016">
    <property type="term" value="P:barbed-end actin filament capping"/>
    <property type="evidence" value="ECO:0007669"/>
    <property type="project" value="TreeGrafter"/>
</dbReference>
<dbReference type="Pfam" id="PF00626">
    <property type="entry name" value="Gelsolin"/>
    <property type="match status" value="1"/>
</dbReference>
<evidence type="ECO:0000313" key="4">
    <source>
        <dbReference type="Proteomes" id="UP000681720"/>
    </source>
</evidence>
<dbReference type="GO" id="GO:0005546">
    <property type="term" value="F:phosphatidylinositol-4,5-bisphosphate binding"/>
    <property type="evidence" value="ECO:0007669"/>
    <property type="project" value="TreeGrafter"/>
</dbReference>
<dbReference type="GO" id="GO:0008154">
    <property type="term" value="P:actin polymerization or depolymerization"/>
    <property type="evidence" value="ECO:0007669"/>
    <property type="project" value="TreeGrafter"/>
</dbReference>
<dbReference type="Proteomes" id="UP000681720">
    <property type="component" value="Unassembled WGS sequence"/>
</dbReference>
<gene>
    <name evidence="3" type="ORF">GIL414_LOCUS71929</name>
</gene>
<dbReference type="PANTHER" id="PTHR11977">
    <property type="entry name" value="VILLIN"/>
    <property type="match status" value="1"/>
</dbReference>
<dbReference type="InterPro" id="IPR007122">
    <property type="entry name" value="Villin/Gelsolin"/>
</dbReference>
<dbReference type="Gene3D" id="3.40.20.10">
    <property type="entry name" value="Severin"/>
    <property type="match status" value="1"/>
</dbReference>
<dbReference type="InterPro" id="IPR029006">
    <property type="entry name" value="ADF-H/Gelsolin-like_dom_sf"/>
</dbReference>
<evidence type="ECO:0000256" key="1">
    <source>
        <dbReference type="ARBA" id="ARBA00022737"/>
    </source>
</evidence>
<proteinExistence type="predicted"/>
<comment type="caution">
    <text evidence="3">The sequence shown here is derived from an EMBL/GenBank/DDBJ whole genome shotgun (WGS) entry which is preliminary data.</text>
</comment>
<feature type="domain" description="Gelsolin-like" evidence="2">
    <location>
        <begin position="1"/>
        <end position="61"/>
    </location>
</feature>
<dbReference type="GO" id="GO:0005737">
    <property type="term" value="C:cytoplasm"/>
    <property type="evidence" value="ECO:0007669"/>
    <property type="project" value="TreeGrafter"/>
</dbReference>
<dbReference type="InterPro" id="IPR007123">
    <property type="entry name" value="Gelsolin-like_dom"/>
</dbReference>
<dbReference type="SUPFAM" id="SSF55753">
    <property type="entry name" value="Actin depolymerizing proteins"/>
    <property type="match status" value="1"/>
</dbReference>
<dbReference type="AlphaFoldDB" id="A0A8S3HXC2"/>
<dbReference type="GO" id="GO:0015629">
    <property type="term" value="C:actin cytoskeleton"/>
    <property type="evidence" value="ECO:0007669"/>
    <property type="project" value="TreeGrafter"/>
</dbReference>
<dbReference type="GO" id="GO:0051014">
    <property type="term" value="P:actin filament severing"/>
    <property type="evidence" value="ECO:0007669"/>
    <property type="project" value="TreeGrafter"/>
</dbReference>
<evidence type="ECO:0000259" key="2">
    <source>
        <dbReference type="Pfam" id="PF00626"/>
    </source>
</evidence>
<feature type="non-terminal residue" evidence="3">
    <location>
        <position position="1"/>
    </location>
</feature>
<keyword evidence="1" id="KW-0677">Repeat</keyword>
<name>A0A8S3HXC2_9BILA</name>